<name>A0A9P4UVE4_9PLEO</name>
<evidence type="ECO:0000256" key="1">
    <source>
        <dbReference type="SAM" id="SignalP"/>
    </source>
</evidence>
<accession>A0A9P4UVE4</accession>
<reference evidence="2" key="1">
    <citation type="journal article" date="2020" name="Stud. Mycol.">
        <title>101 Dothideomycetes genomes: a test case for predicting lifestyles and emergence of pathogens.</title>
        <authorList>
            <person name="Haridas S."/>
            <person name="Albert R."/>
            <person name="Binder M."/>
            <person name="Bloem J."/>
            <person name="Labutti K."/>
            <person name="Salamov A."/>
            <person name="Andreopoulos B."/>
            <person name="Baker S."/>
            <person name="Barry K."/>
            <person name="Bills G."/>
            <person name="Bluhm B."/>
            <person name="Cannon C."/>
            <person name="Castanera R."/>
            <person name="Culley D."/>
            <person name="Daum C."/>
            <person name="Ezra D."/>
            <person name="Gonzalez J."/>
            <person name="Henrissat B."/>
            <person name="Kuo A."/>
            <person name="Liang C."/>
            <person name="Lipzen A."/>
            <person name="Lutzoni F."/>
            <person name="Magnuson J."/>
            <person name="Mondo S."/>
            <person name="Nolan M."/>
            <person name="Ohm R."/>
            <person name="Pangilinan J."/>
            <person name="Park H.-J."/>
            <person name="Ramirez L."/>
            <person name="Alfaro M."/>
            <person name="Sun H."/>
            <person name="Tritt A."/>
            <person name="Yoshinaga Y."/>
            <person name="Zwiers L.-H."/>
            <person name="Turgeon B."/>
            <person name="Goodwin S."/>
            <person name="Spatafora J."/>
            <person name="Crous P."/>
            <person name="Grigoriev I."/>
        </authorList>
    </citation>
    <scope>NUCLEOTIDE SEQUENCE</scope>
    <source>
        <strain evidence="2">CBS 125425</strain>
    </source>
</reference>
<comment type="caution">
    <text evidence="2">The sequence shown here is derived from an EMBL/GenBank/DDBJ whole genome shotgun (WGS) entry which is preliminary data.</text>
</comment>
<organism evidence="2 3">
    <name type="scientific">Polyplosphaeria fusca</name>
    <dbReference type="NCBI Taxonomy" id="682080"/>
    <lineage>
        <taxon>Eukaryota</taxon>
        <taxon>Fungi</taxon>
        <taxon>Dikarya</taxon>
        <taxon>Ascomycota</taxon>
        <taxon>Pezizomycotina</taxon>
        <taxon>Dothideomycetes</taxon>
        <taxon>Pleosporomycetidae</taxon>
        <taxon>Pleosporales</taxon>
        <taxon>Tetraplosphaeriaceae</taxon>
        <taxon>Polyplosphaeria</taxon>
    </lineage>
</organism>
<dbReference type="EMBL" id="ML996409">
    <property type="protein sequence ID" value="KAF2726688.1"/>
    <property type="molecule type" value="Genomic_DNA"/>
</dbReference>
<keyword evidence="1" id="KW-0732">Signal</keyword>
<evidence type="ECO:0000313" key="2">
    <source>
        <dbReference type="EMBL" id="KAF2726688.1"/>
    </source>
</evidence>
<sequence length="104" mass="11253">MTALGVFFCIATFMSMICALSIPFTQTAMMDLRAPLAASSTSECTKATSLYCCPSFIQSGEDGPCNDPQPIDSTAECRRSQPQGLACCIGDNELGERSWYCWSL</sequence>
<evidence type="ECO:0000313" key="3">
    <source>
        <dbReference type="Proteomes" id="UP000799444"/>
    </source>
</evidence>
<dbReference type="AlphaFoldDB" id="A0A9P4UVE4"/>
<proteinExistence type="predicted"/>
<keyword evidence="3" id="KW-1185">Reference proteome</keyword>
<dbReference type="Proteomes" id="UP000799444">
    <property type="component" value="Unassembled WGS sequence"/>
</dbReference>
<gene>
    <name evidence="2" type="ORF">EJ04DRAFT_173572</name>
</gene>
<protein>
    <submittedName>
        <fullName evidence="2">Uncharacterized protein</fullName>
    </submittedName>
</protein>
<feature type="chain" id="PRO_5040342091" evidence="1">
    <location>
        <begin position="20"/>
        <end position="104"/>
    </location>
</feature>
<feature type="signal peptide" evidence="1">
    <location>
        <begin position="1"/>
        <end position="19"/>
    </location>
</feature>